<dbReference type="InterPro" id="IPR003607">
    <property type="entry name" value="HD/PDEase_dom"/>
</dbReference>
<dbReference type="EMBL" id="BAAACP010000011">
    <property type="protein sequence ID" value="GAA0864739.1"/>
    <property type="molecule type" value="Genomic_DNA"/>
</dbReference>
<accession>A0ABP3XGH5</accession>
<dbReference type="CDD" id="cd00077">
    <property type="entry name" value="HDc"/>
    <property type="match status" value="1"/>
</dbReference>
<evidence type="ECO:0000313" key="2">
    <source>
        <dbReference type="EMBL" id="GAA0864739.1"/>
    </source>
</evidence>
<comment type="caution">
    <text evidence="2">The sequence shown here is derived from an EMBL/GenBank/DDBJ whole genome shotgun (WGS) entry which is preliminary data.</text>
</comment>
<proteinExistence type="predicted"/>
<sequence length="202" mass="23186">MSINSINLKVPKITNDIKKSMTEFLKLNNCLDTISHSIEVANYAKDISCRYSINPELAEISGLLHDISAVIPNNKRIEVANILGIEICDEERKLPLIIHQKISKVIAQEIFKINDTSILSAIECHTTLKKEPSKLDLLLFVSDKVKWDQSGNPPYLEGLLYNLDKSLEHSALYYIDYLLQNEIKVIHPWLKDAYEYLNYKLK</sequence>
<dbReference type="Pfam" id="PF01966">
    <property type="entry name" value="HD"/>
    <property type="match status" value="1"/>
</dbReference>
<reference evidence="3" key="1">
    <citation type="journal article" date="2019" name="Int. J. Syst. Evol. Microbiol.">
        <title>The Global Catalogue of Microorganisms (GCM) 10K type strain sequencing project: providing services to taxonomists for standard genome sequencing and annotation.</title>
        <authorList>
            <consortium name="The Broad Institute Genomics Platform"/>
            <consortium name="The Broad Institute Genome Sequencing Center for Infectious Disease"/>
            <person name="Wu L."/>
            <person name="Ma J."/>
        </authorList>
    </citation>
    <scope>NUCLEOTIDE SEQUENCE [LARGE SCALE GENOMIC DNA]</scope>
    <source>
        <strain evidence="3">JCM 6486</strain>
    </source>
</reference>
<dbReference type="PANTHER" id="PTHR35795:SF1">
    <property type="entry name" value="BIS(5'-NUCLEOSYL)-TETRAPHOSPHATASE, SYMMETRICAL"/>
    <property type="match status" value="1"/>
</dbReference>
<dbReference type="RefSeq" id="WP_346045424.1">
    <property type="nucleotide sequence ID" value="NZ_BAAACP010000011.1"/>
</dbReference>
<keyword evidence="3" id="KW-1185">Reference proteome</keyword>
<dbReference type="PANTHER" id="PTHR35795">
    <property type="entry name" value="SLR1885 PROTEIN"/>
    <property type="match status" value="1"/>
</dbReference>
<evidence type="ECO:0000259" key="1">
    <source>
        <dbReference type="PROSITE" id="PS51831"/>
    </source>
</evidence>
<protein>
    <submittedName>
        <fullName evidence="2">Bis(5'-nucleosyl)-tetraphosphatase (Symmetrical) YqeK</fullName>
    </submittedName>
</protein>
<dbReference type="SUPFAM" id="SSF109604">
    <property type="entry name" value="HD-domain/PDEase-like"/>
    <property type="match status" value="1"/>
</dbReference>
<dbReference type="InterPro" id="IPR051094">
    <property type="entry name" value="Diverse_Catalytic_Enzymes"/>
</dbReference>
<name>A0ABP3XGH5_9FIRM</name>
<feature type="domain" description="HD" evidence="1">
    <location>
        <begin position="33"/>
        <end position="138"/>
    </location>
</feature>
<dbReference type="PROSITE" id="PS51831">
    <property type="entry name" value="HD"/>
    <property type="match status" value="1"/>
</dbReference>
<evidence type="ECO:0000313" key="3">
    <source>
        <dbReference type="Proteomes" id="UP001400965"/>
    </source>
</evidence>
<dbReference type="InterPro" id="IPR006674">
    <property type="entry name" value="HD_domain"/>
</dbReference>
<organism evidence="2 3">
    <name type="scientific">Paraclostridium tenue</name>
    <dbReference type="NCBI Taxonomy" id="1737"/>
    <lineage>
        <taxon>Bacteria</taxon>
        <taxon>Bacillati</taxon>
        <taxon>Bacillota</taxon>
        <taxon>Clostridia</taxon>
        <taxon>Peptostreptococcales</taxon>
        <taxon>Peptostreptococcaceae</taxon>
        <taxon>Paraclostridium</taxon>
    </lineage>
</organism>
<gene>
    <name evidence="2" type="primary">yqeK_2</name>
    <name evidence="2" type="ORF">GCM10008917_19410</name>
</gene>
<dbReference type="Gene3D" id="1.10.3210.10">
    <property type="entry name" value="Hypothetical protein af1432"/>
    <property type="match status" value="1"/>
</dbReference>
<dbReference type="Proteomes" id="UP001400965">
    <property type="component" value="Unassembled WGS sequence"/>
</dbReference>